<keyword evidence="1" id="KW-0472">Membrane</keyword>
<name>A0AAU7KEH5_9GAMM</name>
<dbReference type="InterPro" id="IPR013686">
    <property type="entry name" value="Polypept-transport_assoc_ShlB"/>
</dbReference>
<dbReference type="PANTHER" id="PTHR34597">
    <property type="entry name" value="SLR1661 PROTEIN"/>
    <property type="match status" value="1"/>
</dbReference>
<dbReference type="GO" id="GO:0098046">
    <property type="term" value="C:type V protein secretion system complex"/>
    <property type="evidence" value="ECO:0007669"/>
    <property type="project" value="TreeGrafter"/>
</dbReference>
<evidence type="ECO:0000256" key="3">
    <source>
        <dbReference type="ARBA" id="ARBA00023237"/>
    </source>
</evidence>
<evidence type="ECO:0000256" key="2">
    <source>
        <dbReference type="ARBA" id="ARBA00022692"/>
    </source>
</evidence>
<keyword evidence="1" id="KW-1134">Transmembrane beta strand</keyword>
<feature type="domain" description="Polypeptide-transport-associated ShlB-type" evidence="7">
    <location>
        <begin position="84"/>
        <end position="158"/>
    </location>
</feature>
<keyword evidence="5" id="KW-0732">Signal</keyword>
<evidence type="ECO:0000256" key="5">
    <source>
        <dbReference type="SAM" id="SignalP"/>
    </source>
</evidence>
<dbReference type="Gene3D" id="2.40.160.50">
    <property type="entry name" value="membrane protein fhac: a member of the omp85/tpsb transporter family"/>
    <property type="match status" value="1"/>
</dbReference>
<dbReference type="EMBL" id="CP098827">
    <property type="protein sequence ID" value="XBO69867.1"/>
    <property type="molecule type" value="Genomic_DNA"/>
</dbReference>
<reference evidence="8" key="1">
    <citation type="submission" date="2022-06" db="EMBL/GenBank/DDBJ databases">
        <title>A novel DMS-producing enzyme.</title>
        <authorList>
            <person name="Zhang Y."/>
        </authorList>
    </citation>
    <scope>NUCLEOTIDE SEQUENCE</scope>
    <source>
        <strain evidence="8">RT37</strain>
    </source>
</reference>
<feature type="region of interest" description="Disordered" evidence="4">
    <location>
        <begin position="1"/>
        <end position="24"/>
    </location>
</feature>
<evidence type="ECO:0000256" key="1">
    <source>
        <dbReference type="ARBA" id="ARBA00022452"/>
    </source>
</evidence>
<sequence>MPSTTPQPTPYTKPPTPPRSRYSPLPLVMAAGSLLAVSPLQAQQTLETVDDIIENRRLAPQQRSVETEVDLPSDASAGIPARVTVRHVRFIGDSVLDLAELSQGLQAMIGQSVSREAIEAEVQAITDAYQDGGYPLSFAYLPTNNFRDGNVRIVLVEGHIARTEIVVDDDPVAGRVEKLVQPLLEERPLTRSTFERVSGLIERIPGASLTLKAPVPRTPSGATTLRVEERRIDHFDYSGNLSGGDEQDAVFINRVSTQSLTTWGDSLGFSWLWPIDNDNELYALDYRTDIGNDGLTLTASADSYDGEDEENLIYLLDGQRFDLRQDQDTDRRRYRLGLSYPLLLSRSSSLTLGGALRHHDETKTTSLSFEEQTLNQLVEESEYSAADLDLNYRTQRGRQFWLASLALRQGMDLGANEQQRRLNGTPLADNGDLHFTRWQLDAQYRRLYGDHWRLTASANGFYSDDALPEPERGNYGGQRFGRGYDAGQAEGDYGFAGALELRYLQPVNSAWLSRVEPYLVLDGARTEFQERDADSHLASAAAGVSLGKGRLYGLTLEYAEPIGDRDLETDSREGRINARLTWNFEG</sequence>
<dbReference type="GO" id="GO:0046819">
    <property type="term" value="P:protein secretion by the type V secretion system"/>
    <property type="evidence" value="ECO:0007669"/>
    <property type="project" value="TreeGrafter"/>
</dbReference>
<dbReference type="Pfam" id="PF03865">
    <property type="entry name" value="ShlB"/>
    <property type="match status" value="1"/>
</dbReference>
<feature type="signal peptide" evidence="5">
    <location>
        <begin position="1"/>
        <end position="42"/>
    </location>
</feature>
<dbReference type="GO" id="GO:0008320">
    <property type="term" value="F:protein transmembrane transporter activity"/>
    <property type="evidence" value="ECO:0007669"/>
    <property type="project" value="TreeGrafter"/>
</dbReference>
<protein>
    <submittedName>
        <fullName evidence="8">ShlB/FhaC/HecB family hemolysin secretion/activation protein</fullName>
    </submittedName>
</protein>
<dbReference type="AlphaFoldDB" id="A0AAU7KEH5"/>
<feature type="compositionally biased region" description="Pro residues" evidence="4">
    <location>
        <begin position="1"/>
        <end position="18"/>
    </location>
</feature>
<dbReference type="InterPro" id="IPR005565">
    <property type="entry name" value="Hemolysn_activator_HlyB_C"/>
</dbReference>
<dbReference type="Gene3D" id="3.10.20.310">
    <property type="entry name" value="membrane protein fhac"/>
    <property type="match status" value="1"/>
</dbReference>
<dbReference type="RefSeq" id="WP_124804185.1">
    <property type="nucleotide sequence ID" value="NZ_CP098827.1"/>
</dbReference>
<evidence type="ECO:0000259" key="7">
    <source>
        <dbReference type="Pfam" id="PF08479"/>
    </source>
</evidence>
<proteinExistence type="predicted"/>
<dbReference type="InterPro" id="IPR051544">
    <property type="entry name" value="TPS_OM_transporter"/>
</dbReference>
<dbReference type="PANTHER" id="PTHR34597:SF6">
    <property type="entry name" value="BLR6126 PROTEIN"/>
    <property type="match status" value="1"/>
</dbReference>
<keyword evidence="3" id="KW-0998">Cell outer membrane</keyword>
<organism evidence="8">
    <name type="scientific">Halomonas sp. RT37</name>
    <dbReference type="NCBI Taxonomy" id="2950872"/>
    <lineage>
        <taxon>Bacteria</taxon>
        <taxon>Pseudomonadati</taxon>
        <taxon>Pseudomonadota</taxon>
        <taxon>Gammaproteobacteria</taxon>
        <taxon>Oceanospirillales</taxon>
        <taxon>Halomonadaceae</taxon>
        <taxon>Halomonas</taxon>
    </lineage>
</organism>
<feature type="domain" description="Haemolysin activator HlyB C-terminal" evidence="6">
    <location>
        <begin position="326"/>
        <end position="545"/>
    </location>
</feature>
<accession>A0AAU7KEH5</accession>
<evidence type="ECO:0000256" key="4">
    <source>
        <dbReference type="SAM" id="MobiDB-lite"/>
    </source>
</evidence>
<evidence type="ECO:0000313" key="8">
    <source>
        <dbReference type="EMBL" id="XBO69867.1"/>
    </source>
</evidence>
<gene>
    <name evidence="8" type="ORF">NFG58_14720</name>
</gene>
<feature type="chain" id="PRO_5043526334" evidence="5">
    <location>
        <begin position="43"/>
        <end position="586"/>
    </location>
</feature>
<evidence type="ECO:0000259" key="6">
    <source>
        <dbReference type="Pfam" id="PF03865"/>
    </source>
</evidence>
<keyword evidence="2" id="KW-0812">Transmembrane</keyword>
<dbReference type="Pfam" id="PF08479">
    <property type="entry name" value="POTRA_2"/>
    <property type="match status" value="1"/>
</dbReference>